<dbReference type="PANTHER" id="PTHR43179">
    <property type="entry name" value="RHAMNOSYLTRANSFERASE WBBL"/>
    <property type="match status" value="1"/>
</dbReference>
<evidence type="ECO:0000313" key="2">
    <source>
        <dbReference type="EMBL" id="MEN7538093.1"/>
    </source>
</evidence>
<dbReference type="Gene3D" id="3.90.550.10">
    <property type="entry name" value="Spore Coat Polysaccharide Biosynthesis Protein SpsA, Chain A"/>
    <property type="match status" value="2"/>
</dbReference>
<protein>
    <submittedName>
        <fullName evidence="2">Glycosyltransferase family 2 protein</fullName>
    </submittedName>
</protein>
<dbReference type="Pfam" id="PF00535">
    <property type="entry name" value="Glycos_transf_2"/>
    <property type="match status" value="1"/>
</dbReference>
<dbReference type="InterPro" id="IPR029044">
    <property type="entry name" value="Nucleotide-diphossugar_trans"/>
</dbReference>
<dbReference type="Proteomes" id="UP001484535">
    <property type="component" value="Unassembled WGS sequence"/>
</dbReference>
<dbReference type="SUPFAM" id="SSF53448">
    <property type="entry name" value="Nucleotide-diphospho-sugar transferases"/>
    <property type="match status" value="1"/>
</dbReference>
<reference evidence="2 3" key="1">
    <citation type="submission" date="2024-05" db="EMBL/GenBank/DDBJ databases">
        <authorList>
            <person name="Park S."/>
        </authorList>
    </citation>
    <scope>NUCLEOTIDE SEQUENCE [LARGE SCALE GENOMIC DNA]</scope>
    <source>
        <strain evidence="2 3">DGU5</strain>
    </source>
</reference>
<accession>A0ABV0CYZ8</accession>
<comment type="caution">
    <text evidence="2">The sequence shown here is derived from an EMBL/GenBank/DDBJ whole genome shotgun (WGS) entry which is preliminary data.</text>
</comment>
<proteinExistence type="predicted"/>
<keyword evidence="3" id="KW-1185">Reference proteome</keyword>
<organism evidence="2 3">
    <name type="scientific">Aurantiacibacter flavus</name>
    <dbReference type="NCBI Taxonomy" id="3145232"/>
    <lineage>
        <taxon>Bacteria</taxon>
        <taxon>Pseudomonadati</taxon>
        <taxon>Pseudomonadota</taxon>
        <taxon>Alphaproteobacteria</taxon>
        <taxon>Sphingomonadales</taxon>
        <taxon>Erythrobacteraceae</taxon>
        <taxon>Aurantiacibacter</taxon>
    </lineage>
</organism>
<evidence type="ECO:0000259" key="1">
    <source>
        <dbReference type="Pfam" id="PF00535"/>
    </source>
</evidence>
<dbReference type="PANTHER" id="PTHR43179:SF7">
    <property type="entry name" value="RHAMNOSYLTRANSFERASE WBBL"/>
    <property type="match status" value="1"/>
</dbReference>
<name>A0ABV0CYZ8_9SPHN</name>
<feature type="domain" description="Glycosyltransferase 2-like" evidence="1">
    <location>
        <begin position="278"/>
        <end position="451"/>
    </location>
</feature>
<dbReference type="EMBL" id="JBDLBR010000004">
    <property type="protein sequence ID" value="MEN7538093.1"/>
    <property type="molecule type" value="Genomic_DNA"/>
</dbReference>
<gene>
    <name evidence="2" type="ORF">ABDJ38_12995</name>
</gene>
<dbReference type="InterPro" id="IPR001173">
    <property type="entry name" value="Glyco_trans_2-like"/>
</dbReference>
<evidence type="ECO:0000313" key="3">
    <source>
        <dbReference type="Proteomes" id="UP001484535"/>
    </source>
</evidence>
<dbReference type="CDD" id="cd04186">
    <property type="entry name" value="GT_2_like_c"/>
    <property type="match status" value="1"/>
</dbReference>
<dbReference type="RefSeq" id="WP_346785548.1">
    <property type="nucleotide sequence ID" value="NZ_JBDLBR010000004.1"/>
</dbReference>
<sequence length="557" mass="61012">MTKELPHHAQVVSRGGSRALLRLAVHFDALMSNPTRYLRGLWWKLCGKRLRARLTIAPLLGISSRAYRLWLSREAEANRIEASPRRNAPPIIALVRNGPGEEATLASLAAEGIEARLAPTCPDATLLALLRHAQGTWVLPMYGGDLLAAGAGEALCKALVETADTTQIIYADDDLLGKNGQRCDPHFKPDWNAELCQHFDYLAGTALVRLSKIDLNASLADDWPADLARRAAERNTAQGGQPLHVREVLYHRNVRPEPQRPAPLVIGSEECGRLPSVSVIIPTRNRVDLLQTCLDGLTATKYPGQLEIIVIDNGSDDPETLCYLASLAPDFVRVLTDSGPFNFAALNNRAVSGASGDLLCFLNNDIEITDPHWLSVMVHQAMRADVGAVGAQLLYPDGRIQHAGVVLGIGGGAAHAHRLLKPDDAGYFHRHALPQFVSAVTAGCLVVRRSSFLAVGGFDAENFAVSFNDVDLCLKLNARGWQSLYEPRAQLVHHESVSRGFDRDPAGAKRQAAELAMLRSRWGVREPRPEDNWRTWQADPFHHPALSPVSEQFVVRT</sequence>